<evidence type="ECO:0000256" key="5">
    <source>
        <dbReference type="ARBA" id="ARBA00022741"/>
    </source>
</evidence>
<dbReference type="PROSITE" id="PS00211">
    <property type="entry name" value="ABC_TRANSPORTER_1"/>
    <property type="match status" value="1"/>
</dbReference>
<protein>
    <submittedName>
        <fullName evidence="9">Histidine transport ATP-binding protein HisP</fullName>
    </submittedName>
</protein>
<organism evidence="9 10">
    <name type="scientific">Paraburkholderia caffeinitolerans</name>
    <dbReference type="NCBI Taxonomy" id="1723730"/>
    <lineage>
        <taxon>Bacteria</taxon>
        <taxon>Pseudomonadati</taxon>
        <taxon>Pseudomonadota</taxon>
        <taxon>Betaproteobacteria</taxon>
        <taxon>Burkholderiales</taxon>
        <taxon>Burkholderiaceae</taxon>
        <taxon>Paraburkholderia</taxon>
    </lineage>
</organism>
<keyword evidence="10" id="KW-1185">Reference proteome</keyword>
<dbReference type="PIRSF" id="PIRSF039085">
    <property type="entry name" value="ABC_ATPase_HisP"/>
    <property type="match status" value="1"/>
</dbReference>
<dbReference type="Gene3D" id="3.40.50.300">
    <property type="entry name" value="P-loop containing nucleotide triphosphate hydrolases"/>
    <property type="match status" value="1"/>
</dbReference>
<dbReference type="CDD" id="cd03262">
    <property type="entry name" value="ABC_HisP_GlnQ"/>
    <property type="match status" value="1"/>
</dbReference>
<dbReference type="PANTHER" id="PTHR43166:SF15">
    <property type="entry name" value="HISTIDINE TRANSPORT ATP-BINDING PROTEIN HISP"/>
    <property type="match status" value="1"/>
</dbReference>
<dbReference type="AlphaFoldDB" id="A0A6J5FI23"/>
<keyword evidence="2" id="KW-0813">Transport</keyword>
<evidence type="ECO:0000256" key="1">
    <source>
        <dbReference type="ARBA" id="ARBA00005417"/>
    </source>
</evidence>
<dbReference type="GO" id="GO:0015424">
    <property type="term" value="F:ABC-type amino acid transporter activity"/>
    <property type="evidence" value="ECO:0007669"/>
    <property type="project" value="InterPro"/>
</dbReference>
<evidence type="ECO:0000256" key="6">
    <source>
        <dbReference type="ARBA" id="ARBA00022840"/>
    </source>
</evidence>
<feature type="compositionally biased region" description="Low complexity" evidence="7">
    <location>
        <begin position="1"/>
        <end position="26"/>
    </location>
</feature>
<dbReference type="SMART" id="SM00382">
    <property type="entry name" value="AAA"/>
    <property type="match status" value="1"/>
</dbReference>
<keyword evidence="3" id="KW-1003">Cell membrane</keyword>
<dbReference type="EMBL" id="CADIKL010000003">
    <property type="protein sequence ID" value="CAB3778921.1"/>
    <property type="molecule type" value="Genomic_DNA"/>
</dbReference>
<dbReference type="SUPFAM" id="SSF52540">
    <property type="entry name" value="P-loop containing nucleoside triphosphate hydrolases"/>
    <property type="match status" value="1"/>
</dbReference>
<keyword evidence="4" id="KW-0997">Cell inner membrane</keyword>
<evidence type="ECO:0000256" key="7">
    <source>
        <dbReference type="SAM" id="MobiDB-lite"/>
    </source>
</evidence>
<keyword evidence="6 9" id="KW-0067">ATP-binding</keyword>
<comment type="similarity">
    <text evidence="1">Belongs to the ABC transporter superfamily.</text>
</comment>
<dbReference type="GO" id="GO:0016887">
    <property type="term" value="F:ATP hydrolysis activity"/>
    <property type="evidence" value="ECO:0007669"/>
    <property type="project" value="InterPro"/>
</dbReference>
<keyword evidence="5" id="KW-0547">Nucleotide-binding</keyword>
<feature type="region of interest" description="Disordered" evidence="7">
    <location>
        <begin position="1"/>
        <end position="29"/>
    </location>
</feature>
<dbReference type="InterPro" id="IPR027417">
    <property type="entry name" value="P-loop_NTPase"/>
</dbReference>
<proteinExistence type="inferred from homology"/>
<dbReference type="FunFam" id="3.40.50.300:FF:000020">
    <property type="entry name" value="Amino acid ABC transporter ATP-binding component"/>
    <property type="match status" value="1"/>
</dbReference>
<dbReference type="InterPro" id="IPR030679">
    <property type="entry name" value="ABC_ATPase_HisP-typ"/>
</dbReference>
<feature type="domain" description="ABC transporter" evidence="8">
    <location>
        <begin position="28"/>
        <end position="274"/>
    </location>
</feature>
<evidence type="ECO:0000313" key="9">
    <source>
        <dbReference type="EMBL" id="CAB3778921.1"/>
    </source>
</evidence>
<evidence type="ECO:0000256" key="4">
    <source>
        <dbReference type="ARBA" id="ARBA00022519"/>
    </source>
</evidence>
<sequence>MVQTMQTTSRTPQTQTKTSAQSSSDSKLIARDIHKRYGDNEVLKGVSLDAKKGDVISIIGASGSGKSTFLRCINFLEKPNAGEIVVDGETVRTKAGRNGDLEVADHKQLQRIRTKLAMVFQHFNLWSHMNVIENVIEAPMHVLGVPRKEAEERARAYLEKVGLAPRVEKQYPSHLSGGQQQRVAIARALAMNPDVMLFDEPTSALDPELVGEVLKVMQKLAEEGRTMIVVTHEMGFARNVSNHVMFLHQGRTEEEGAPADVLGNPRSERLRQFLSGSLK</sequence>
<reference evidence="9 10" key="1">
    <citation type="submission" date="2020-04" db="EMBL/GenBank/DDBJ databases">
        <authorList>
            <person name="De Canck E."/>
        </authorList>
    </citation>
    <scope>NUCLEOTIDE SEQUENCE [LARGE SCALE GENOMIC DNA]</scope>
    <source>
        <strain evidence="9 10">LMG 28688</strain>
    </source>
</reference>
<accession>A0A6J5FI23</accession>
<dbReference type="InterPro" id="IPR003593">
    <property type="entry name" value="AAA+_ATPase"/>
</dbReference>
<dbReference type="InterPro" id="IPR003439">
    <property type="entry name" value="ABC_transporter-like_ATP-bd"/>
</dbReference>
<gene>
    <name evidence="9" type="primary">hisP_1</name>
    <name evidence="9" type="ORF">LMG28688_00631</name>
</gene>
<evidence type="ECO:0000313" key="10">
    <source>
        <dbReference type="Proteomes" id="UP000494119"/>
    </source>
</evidence>
<dbReference type="GO" id="GO:0005524">
    <property type="term" value="F:ATP binding"/>
    <property type="evidence" value="ECO:0007669"/>
    <property type="project" value="UniProtKB-KW"/>
</dbReference>
<name>A0A6J5FI23_9BURK</name>
<dbReference type="InterPro" id="IPR050086">
    <property type="entry name" value="MetN_ABC_transporter-like"/>
</dbReference>
<dbReference type="PANTHER" id="PTHR43166">
    <property type="entry name" value="AMINO ACID IMPORT ATP-BINDING PROTEIN"/>
    <property type="match status" value="1"/>
</dbReference>
<evidence type="ECO:0000259" key="8">
    <source>
        <dbReference type="PROSITE" id="PS50893"/>
    </source>
</evidence>
<keyword evidence="4" id="KW-0472">Membrane</keyword>
<dbReference type="Pfam" id="PF00005">
    <property type="entry name" value="ABC_tran"/>
    <property type="match status" value="1"/>
</dbReference>
<dbReference type="Proteomes" id="UP000494119">
    <property type="component" value="Unassembled WGS sequence"/>
</dbReference>
<dbReference type="PROSITE" id="PS50893">
    <property type="entry name" value="ABC_TRANSPORTER_2"/>
    <property type="match status" value="1"/>
</dbReference>
<evidence type="ECO:0000256" key="3">
    <source>
        <dbReference type="ARBA" id="ARBA00022475"/>
    </source>
</evidence>
<evidence type="ECO:0000256" key="2">
    <source>
        <dbReference type="ARBA" id="ARBA00022448"/>
    </source>
</evidence>
<dbReference type="InterPro" id="IPR017871">
    <property type="entry name" value="ABC_transporter-like_CS"/>
</dbReference>